<evidence type="ECO:0000256" key="1">
    <source>
        <dbReference type="ARBA" id="ARBA00023015"/>
    </source>
</evidence>
<keyword evidence="1" id="KW-0805">Transcription regulation</keyword>
<evidence type="ECO:0000256" key="3">
    <source>
        <dbReference type="ARBA" id="ARBA00023163"/>
    </source>
</evidence>
<evidence type="ECO:0000313" key="5">
    <source>
        <dbReference type="EMBL" id="NBI78397.1"/>
    </source>
</evidence>
<evidence type="ECO:0000313" key="6">
    <source>
        <dbReference type="Proteomes" id="UP000446348"/>
    </source>
</evidence>
<protein>
    <submittedName>
        <fullName evidence="5">GntR family transcriptional regulator</fullName>
    </submittedName>
</protein>
<evidence type="ECO:0000259" key="4">
    <source>
        <dbReference type="PROSITE" id="PS50949"/>
    </source>
</evidence>
<dbReference type="SMART" id="SM00895">
    <property type="entry name" value="FCD"/>
    <property type="match status" value="1"/>
</dbReference>
<dbReference type="PROSITE" id="PS50949">
    <property type="entry name" value="HTH_GNTR"/>
    <property type="match status" value="1"/>
</dbReference>
<dbReference type="OrthoDB" id="5449at2"/>
<dbReference type="Pfam" id="PF07729">
    <property type="entry name" value="FCD"/>
    <property type="match status" value="1"/>
</dbReference>
<accession>A0A845RG94</accession>
<comment type="caution">
    <text evidence="5">The sequence shown here is derived from an EMBL/GenBank/DDBJ whole genome shotgun (WGS) entry which is preliminary data.</text>
</comment>
<dbReference type="RefSeq" id="WP_160209243.1">
    <property type="nucleotide sequence ID" value="NZ_CASBEY010000001.1"/>
</dbReference>
<dbReference type="SUPFAM" id="SSF48008">
    <property type="entry name" value="GntR ligand-binding domain-like"/>
    <property type="match status" value="1"/>
</dbReference>
<dbReference type="Gene3D" id="1.10.10.10">
    <property type="entry name" value="Winged helix-like DNA-binding domain superfamily/Winged helix DNA-binding domain"/>
    <property type="match status" value="1"/>
</dbReference>
<gene>
    <name evidence="5" type="ORF">D3Z39_05850</name>
</gene>
<dbReference type="InterPro" id="IPR000524">
    <property type="entry name" value="Tscrpt_reg_HTH_GntR"/>
</dbReference>
<name>A0A845RG94_9FIRM</name>
<dbReference type="SUPFAM" id="SSF46785">
    <property type="entry name" value="Winged helix' DNA-binding domain"/>
    <property type="match status" value="1"/>
</dbReference>
<proteinExistence type="predicted"/>
<evidence type="ECO:0000256" key="2">
    <source>
        <dbReference type="ARBA" id="ARBA00023125"/>
    </source>
</evidence>
<dbReference type="Pfam" id="PF00392">
    <property type="entry name" value="GntR"/>
    <property type="match status" value="1"/>
</dbReference>
<dbReference type="InterPro" id="IPR036388">
    <property type="entry name" value="WH-like_DNA-bd_sf"/>
</dbReference>
<organism evidence="5 6">
    <name type="scientific">Anaerotruncus colihominis</name>
    <dbReference type="NCBI Taxonomy" id="169435"/>
    <lineage>
        <taxon>Bacteria</taxon>
        <taxon>Bacillati</taxon>
        <taxon>Bacillota</taxon>
        <taxon>Clostridia</taxon>
        <taxon>Eubacteriales</taxon>
        <taxon>Oscillospiraceae</taxon>
        <taxon>Anaerotruncus</taxon>
    </lineage>
</organism>
<dbReference type="GO" id="GO:0003677">
    <property type="term" value="F:DNA binding"/>
    <property type="evidence" value="ECO:0007669"/>
    <property type="project" value="UniProtKB-KW"/>
</dbReference>
<dbReference type="Gene3D" id="1.20.120.530">
    <property type="entry name" value="GntR ligand-binding domain-like"/>
    <property type="match status" value="1"/>
</dbReference>
<sequence>MAEATIKSRVYNAVWNDIIDGAYDWNYVFNEKSLVEKYGVSKSPVRDALLELCKDNVLRSIPRYGYEIVRIPEKQLREMIDMRVLIETASLRQCFSSLGHAEFDTLREYNLRSRLLLLDKSSTARDLWDDNMQFHRRLYSFSNNEFGMTILDRCMQMQTMAYVQLYRFTQDTHKIMTSTSHERIEQLIVDGDCEGAIRALQNDIRSIRAAQNAKEEGFDCVPWS</sequence>
<keyword evidence="3" id="KW-0804">Transcription</keyword>
<feature type="domain" description="HTH gntR-type" evidence="4">
    <location>
        <begin position="4"/>
        <end position="71"/>
    </location>
</feature>
<reference evidence="5 6" key="1">
    <citation type="submission" date="2018-08" db="EMBL/GenBank/DDBJ databases">
        <title>Murine metabolic-syndrome-specific gut microbial biobank.</title>
        <authorList>
            <person name="Liu C."/>
        </authorList>
    </citation>
    <scope>NUCLEOTIDE SEQUENCE [LARGE SCALE GENOMIC DNA]</scope>
    <source>
        <strain evidence="5 6">X69</strain>
    </source>
</reference>
<keyword evidence="2" id="KW-0238">DNA-binding</keyword>
<dbReference type="InterPro" id="IPR011711">
    <property type="entry name" value="GntR_C"/>
</dbReference>
<dbReference type="InterPro" id="IPR008920">
    <property type="entry name" value="TF_FadR/GntR_C"/>
</dbReference>
<dbReference type="Proteomes" id="UP000446348">
    <property type="component" value="Unassembled WGS sequence"/>
</dbReference>
<dbReference type="AlphaFoldDB" id="A0A845RG94"/>
<dbReference type="InterPro" id="IPR036390">
    <property type="entry name" value="WH_DNA-bd_sf"/>
</dbReference>
<dbReference type="PANTHER" id="PTHR43537:SF24">
    <property type="entry name" value="GLUCONATE OPERON TRANSCRIPTIONAL REPRESSOR"/>
    <property type="match status" value="1"/>
</dbReference>
<dbReference type="GO" id="GO:0003700">
    <property type="term" value="F:DNA-binding transcription factor activity"/>
    <property type="evidence" value="ECO:0007669"/>
    <property type="project" value="InterPro"/>
</dbReference>
<dbReference type="PANTHER" id="PTHR43537">
    <property type="entry name" value="TRANSCRIPTIONAL REGULATOR, GNTR FAMILY"/>
    <property type="match status" value="1"/>
</dbReference>
<dbReference type="EMBL" id="QXWZ01000007">
    <property type="protein sequence ID" value="NBI78397.1"/>
    <property type="molecule type" value="Genomic_DNA"/>
</dbReference>